<keyword evidence="2" id="KW-1185">Reference proteome</keyword>
<evidence type="ECO:0000313" key="1">
    <source>
        <dbReference type="EMBL" id="GFY62450.1"/>
    </source>
</evidence>
<proteinExistence type="predicted"/>
<sequence length="99" mass="11682">MLTNAPLLITVNETDMWTKRKVLSDAAKIFDYLGWLAPTVIISKFFLKKLRSQHESWDERLPDSLARQRRRKTSSTYKNQDSILYSYSTDYRHTSARIP</sequence>
<name>A0A8X7CDN6_9ARAC</name>
<accession>A0A8X7CDN6</accession>
<evidence type="ECO:0000313" key="2">
    <source>
        <dbReference type="Proteomes" id="UP000886998"/>
    </source>
</evidence>
<reference evidence="1" key="1">
    <citation type="submission" date="2020-08" db="EMBL/GenBank/DDBJ databases">
        <title>Multicomponent nature underlies the extraordinary mechanical properties of spider dragline silk.</title>
        <authorList>
            <person name="Kono N."/>
            <person name="Nakamura H."/>
            <person name="Mori M."/>
            <person name="Yoshida Y."/>
            <person name="Ohtoshi R."/>
            <person name="Malay A.D."/>
            <person name="Moran D.A.P."/>
            <person name="Tomita M."/>
            <person name="Numata K."/>
            <person name="Arakawa K."/>
        </authorList>
    </citation>
    <scope>NUCLEOTIDE SEQUENCE</scope>
</reference>
<dbReference type="Proteomes" id="UP000886998">
    <property type="component" value="Unassembled WGS sequence"/>
</dbReference>
<dbReference type="AlphaFoldDB" id="A0A8X7CDN6"/>
<dbReference type="OrthoDB" id="6413980at2759"/>
<organism evidence="1 2">
    <name type="scientific">Trichonephila inaurata madagascariensis</name>
    <dbReference type="NCBI Taxonomy" id="2747483"/>
    <lineage>
        <taxon>Eukaryota</taxon>
        <taxon>Metazoa</taxon>
        <taxon>Ecdysozoa</taxon>
        <taxon>Arthropoda</taxon>
        <taxon>Chelicerata</taxon>
        <taxon>Arachnida</taxon>
        <taxon>Araneae</taxon>
        <taxon>Araneomorphae</taxon>
        <taxon>Entelegynae</taxon>
        <taxon>Araneoidea</taxon>
        <taxon>Nephilidae</taxon>
        <taxon>Trichonephila</taxon>
        <taxon>Trichonephila inaurata</taxon>
    </lineage>
</organism>
<protein>
    <submittedName>
        <fullName evidence="1">Uncharacterized protein</fullName>
    </submittedName>
</protein>
<dbReference type="EMBL" id="BMAV01014228">
    <property type="protein sequence ID" value="GFY62450.1"/>
    <property type="molecule type" value="Genomic_DNA"/>
</dbReference>
<comment type="caution">
    <text evidence="1">The sequence shown here is derived from an EMBL/GenBank/DDBJ whole genome shotgun (WGS) entry which is preliminary data.</text>
</comment>
<gene>
    <name evidence="1" type="ORF">TNIN_134961</name>
</gene>
<dbReference type="InterPro" id="IPR008042">
    <property type="entry name" value="Retrotrans_Pao"/>
</dbReference>
<dbReference type="Pfam" id="PF05380">
    <property type="entry name" value="Peptidase_A17"/>
    <property type="match status" value="1"/>
</dbReference>